<keyword evidence="1" id="KW-0175">Coiled coil</keyword>
<feature type="domain" description="FAZ1 C-terminal region" evidence="4">
    <location>
        <begin position="962"/>
        <end position="991"/>
    </location>
</feature>
<feature type="domain" description="FAZ1 C-terminal region" evidence="4">
    <location>
        <begin position="798"/>
        <end position="827"/>
    </location>
</feature>
<feature type="region of interest" description="Disordered" evidence="2">
    <location>
        <begin position="585"/>
        <end position="652"/>
    </location>
</feature>
<dbReference type="PANTHER" id="PTHR23159">
    <property type="entry name" value="CENTROSOMAL PROTEIN 2"/>
    <property type="match status" value="1"/>
</dbReference>
<feature type="region of interest" description="Disordered" evidence="2">
    <location>
        <begin position="1148"/>
        <end position="1173"/>
    </location>
</feature>
<dbReference type="Proteomes" id="UP000037923">
    <property type="component" value="Unassembled WGS sequence"/>
</dbReference>
<comment type="caution">
    <text evidence="5">The sequence shown here is derived from an EMBL/GenBank/DDBJ whole genome shotgun (WGS) entry which is preliminary data.</text>
</comment>
<feature type="compositionally biased region" description="Low complexity" evidence="2">
    <location>
        <begin position="1056"/>
        <end position="1075"/>
    </location>
</feature>
<name>A0A0N0DWV8_LEPPY</name>
<dbReference type="GeneID" id="26903529"/>
<feature type="compositionally biased region" description="Low complexity" evidence="2">
    <location>
        <begin position="425"/>
        <end position="434"/>
    </location>
</feature>
<organism evidence="5 6">
    <name type="scientific">Leptomonas pyrrhocoris</name>
    <name type="common">Firebug parasite</name>
    <dbReference type="NCBI Taxonomy" id="157538"/>
    <lineage>
        <taxon>Eukaryota</taxon>
        <taxon>Discoba</taxon>
        <taxon>Euglenozoa</taxon>
        <taxon>Kinetoplastea</taxon>
        <taxon>Metakinetoplastina</taxon>
        <taxon>Trypanosomatida</taxon>
        <taxon>Trypanosomatidae</taxon>
        <taxon>Leishmaniinae</taxon>
        <taxon>Leptomonas</taxon>
    </lineage>
</organism>
<feature type="region of interest" description="Disordered" evidence="2">
    <location>
        <begin position="965"/>
        <end position="1111"/>
    </location>
</feature>
<feature type="compositionally biased region" description="Basic and acidic residues" evidence="2">
    <location>
        <begin position="965"/>
        <end position="1037"/>
    </location>
</feature>
<dbReference type="Pfam" id="PF23404">
    <property type="entry name" value="FAZ1_C"/>
    <property type="match status" value="4"/>
</dbReference>
<dbReference type="RefSeq" id="XP_015660521.1">
    <property type="nucleotide sequence ID" value="XM_015800514.1"/>
</dbReference>
<dbReference type="EMBL" id="LGTL01000005">
    <property type="protein sequence ID" value="KPA82081.1"/>
    <property type="molecule type" value="Genomic_DNA"/>
</dbReference>
<dbReference type="OMA" id="VYAVTIE"/>
<feature type="domain" description="Flagellar attachment zone protein 1 conserved" evidence="3">
    <location>
        <begin position="1303"/>
        <end position="1352"/>
    </location>
</feature>
<keyword evidence="5" id="KW-0966">Cell projection</keyword>
<sequence>MLANYISPTAPPAKVGQVVAYDYLYNNKTWQWTLGTVREINEYTATVQQWGLHTGDADTLRSILSREVDGEGNRMKSFQDSLALARDALASTRRNNEDRVSAVRDRFDKARGALELIDEVDLRKVTVQAAPSPVAVAVLKSALSVAKCDPTAVEFYEWADVQVEYRKPNALDSIIKTDVVAKLYPSPDTLLRTFEQDPKLNYKAASRDSPVVASLHAWVTTALAYQQAYNNLNNDKSIQEHNDAIGAAIAGMKACRAKIATLKDELAAKKASARPEQVTSFAKTSVLVPIPLSTVICPVDVDGKVEGCVLTNDEVTRILADAKATRYQQKQQMCIVVSRLLQQYATATTTDAYAKELEERLFFLQHCYGGALRDAQTAAKEDKRQLDDLAREVAAHRQRRYDAKQARAKDPALAAEDDSARQNPRTSGSTGSSRRTADGPAEANNAKPRGTESQERAFAATQPVSPEVIAQEPLLIATANELQQLRDEAEKLARAAADLQEKVEKLDKKLAQSGRECDDSLGKLQAALDELDDRKEEADKLAAENAKMQNELEQLRKAAELADDLKDELAIKDADLVDKDAELAAHRQKRHDAKKARSDDPELAAADNAGRQPATSRNRQRPANAAKDCMAGSRGGATHRHEEDPASVPVDPAVIQREQLYAVTLDEYKEKDAAGKAAVEEAEKLLDELNAAKHQEERLSDELAEKDAELAAFRQKRQDAKDARAADPELAAADGADAAAARDGAGADNKRPKDRSGAKSRPDADAKTDADADAASKPVDPAVIAEEPLYVATADELQQLRDDLQKAQDDADKLADDLEQQKGDNEKAADDAEKLADELAKAQEEAEKLADELAKAQEEAEKLADELAEKDAELAAFRQKRQDAKDARAADPELAAADGADAAAARDGAGADNKRPKDRSGAKSRPDADAKTDADADAASKPVDPAVIAEEPLYVATADELQQLRDDLQKAQDDADKLADDLEQQKGDNEKAADDAEKLADELAKAQEEAEKLADELAKAQEEAEKLADELAEKDAELAAFRQKRQDAKDARAADPELAAADGADAAAARDGAGADNKRPKDRSGAKSRPDADAKTDADADAASKPVDPAVIAEEPLYVATADELQQLRDKLKDNECELAAAKDELEAALAGHEEQSRDVAGENDTLRNQLDELDDANKKLAKDLSNAEDEKQRLCDDLEAALDDLEQKKDDYEQLLENLEQVEGLLEASKASGRSAVDALEQRNLEMADLQDELAEALEACKENERLRAELEAKDKEFADLMRHNELWRDPAPAEDAAKAKVTHRFTKIFDGDWTRLIQQRPEALMTAFVTDSSNACHVPGDQINQVAFDHD</sequence>
<evidence type="ECO:0000259" key="4">
    <source>
        <dbReference type="Pfam" id="PF23404"/>
    </source>
</evidence>
<proteinExistence type="predicted"/>
<dbReference type="EMBL" id="LGTL01000005">
    <property type="protein sequence ID" value="KPA82082.1"/>
    <property type="molecule type" value="Genomic_DNA"/>
</dbReference>
<reference evidence="5 6" key="1">
    <citation type="submission" date="2015-07" db="EMBL/GenBank/DDBJ databases">
        <title>High-quality genome of monoxenous trypanosomatid Leptomonas pyrrhocoris.</title>
        <authorList>
            <person name="Flegontov P."/>
            <person name="Butenko A."/>
            <person name="Firsov S."/>
            <person name="Vlcek C."/>
            <person name="Logacheva M.D."/>
            <person name="Field M."/>
            <person name="Filatov D."/>
            <person name="Flegontova O."/>
            <person name="Gerasimov E."/>
            <person name="Jackson A.P."/>
            <person name="Kelly S."/>
            <person name="Opperdoes F."/>
            <person name="O'Reilly A."/>
            <person name="Votypka J."/>
            <person name="Yurchenko V."/>
            <person name="Lukes J."/>
        </authorList>
    </citation>
    <scope>NUCLEOTIDE SEQUENCE [LARGE SCALE GENOMIC DNA]</scope>
    <source>
        <strain evidence="5">H10</strain>
    </source>
</reference>
<feature type="compositionally biased region" description="Basic and acidic residues" evidence="2">
    <location>
        <begin position="397"/>
        <end position="410"/>
    </location>
</feature>
<dbReference type="PANTHER" id="PTHR23159:SF31">
    <property type="entry name" value="CENTROSOME-ASSOCIATED PROTEIN CEP250 ISOFORM X1"/>
    <property type="match status" value="1"/>
</dbReference>
<dbReference type="RefSeq" id="XP_015660520.1">
    <property type="nucleotide sequence ID" value="XM_015800513.1"/>
</dbReference>
<evidence type="ECO:0000256" key="1">
    <source>
        <dbReference type="SAM" id="Coils"/>
    </source>
</evidence>
<keyword evidence="5" id="KW-0969">Cilium</keyword>
<protein>
    <submittedName>
        <fullName evidence="5">Putative flagellar attachment zone protein</fullName>
    </submittedName>
</protein>
<feature type="compositionally biased region" description="Basic and acidic residues" evidence="2">
    <location>
        <begin position="1076"/>
        <end position="1098"/>
    </location>
</feature>
<feature type="compositionally biased region" description="Basic and acidic residues" evidence="2">
    <location>
        <begin position="1044"/>
        <end position="1055"/>
    </location>
</feature>
<feature type="compositionally biased region" description="Basic and acidic residues" evidence="2">
    <location>
        <begin position="748"/>
        <end position="770"/>
    </location>
</feature>
<feature type="compositionally biased region" description="Basic and acidic residues" evidence="2">
    <location>
        <begin position="801"/>
        <end position="873"/>
    </location>
</feature>
<feature type="compositionally biased region" description="Basic and acidic residues" evidence="2">
    <location>
        <begin position="1148"/>
        <end position="1161"/>
    </location>
</feature>
<feature type="compositionally biased region" description="Basic and acidic residues" evidence="2">
    <location>
        <begin position="716"/>
        <end position="727"/>
    </location>
</feature>
<evidence type="ECO:0000256" key="2">
    <source>
        <dbReference type="SAM" id="MobiDB-lite"/>
    </source>
</evidence>
<accession>A0A0N0DWV8</accession>
<gene>
    <name evidence="5" type="ORF">ABB37_03238</name>
</gene>
<feature type="compositionally biased region" description="Low complexity" evidence="2">
    <location>
        <begin position="892"/>
        <end position="911"/>
    </location>
</feature>
<keyword evidence="6" id="KW-1185">Reference proteome</keyword>
<evidence type="ECO:0000313" key="5">
    <source>
        <dbReference type="EMBL" id="KPA82082.1"/>
    </source>
</evidence>
<dbReference type="Pfam" id="PF23398">
    <property type="entry name" value="FAZ1_cons"/>
    <property type="match status" value="1"/>
</dbReference>
<feature type="compositionally biased region" description="Basic and acidic residues" evidence="2">
    <location>
        <begin position="880"/>
        <end position="891"/>
    </location>
</feature>
<dbReference type="InterPro" id="IPR056615">
    <property type="entry name" value="FAZ1_C"/>
</dbReference>
<feature type="region of interest" description="Disordered" evidence="2">
    <location>
        <begin position="397"/>
        <end position="465"/>
    </location>
</feature>
<feature type="coiled-coil region" evidence="1">
    <location>
        <begin position="475"/>
        <end position="575"/>
    </location>
</feature>
<feature type="compositionally biased region" description="Low complexity" evidence="2">
    <location>
        <begin position="728"/>
        <end position="747"/>
    </location>
</feature>
<evidence type="ECO:0000259" key="3">
    <source>
        <dbReference type="Pfam" id="PF23398"/>
    </source>
</evidence>
<dbReference type="InterPro" id="IPR056614">
    <property type="entry name" value="FAZ1_cons"/>
</dbReference>
<dbReference type="Gene3D" id="1.20.920.20">
    <property type="match status" value="1"/>
</dbReference>
<evidence type="ECO:0000313" key="6">
    <source>
        <dbReference type="Proteomes" id="UP000037923"/>
    </source>
</evidence>
<feature type="region of interest" description="Disordered" evidence="2">
    <location>
        <begin position="801"/>
        <end position="947"/>
    </location>
</feature>
<feature type="domain" description="FAZ1 C-terminal region" evidence="4">
    <location>
        <begin position="833"/>
        <end position="863"/>
    </location>
</feature>
<keyword evidence="5" id="KW-0282">Flagellum</keyword>
<feature type="region of interest" description="Disordered" evidence="2">
    <location>
        <begin position="710"/>
        <end position="783"/>
    </location>
</feature>
<dbReference type="OrthoDB" id="272636at2759"/>
<feature type="compositionally biased region" description="Basic and acidic residues" evidence="2">
    <location>
        <begin position="912"/>
        <end position="934"/>
    </location>
</feature>
<feature type="domain" description="FAZ1 C-terminal region" evidence="4">
    <location>
        <begin position="997"/>
        <end position="1027"/>
    </location>
</feature>
<dbReference type="VEuPathDB" id="TriTrypDB:LpyrH10_05_0980"/>